<proteinExistence type="predicted"/>
<feature type="compositionally biased region" description="Basic and acidic residues" evidence="1">
    <location>
        <begin position="46"/>
        <end position="57"/>
    </location>
</feature>
<dbReference type="AlphaFoldDB" id="A0A835CB17"/>
<keyword evidence="3" id="KW-1185">Reference proteome</keyword>
<dbReference type="EMBL" id="JAAIUW010000004">
    <property type="protein sequence ID" value="KAF7836846.1"/>
    <property type="molecule type" value="Genomic_DNA"/>
</dbReference>
<feature type="region of interest" description="Disordered" evidence="1">
    <location>
        <begin position="46"/>
        <end position="73"/>
    </location>
</feature>
<gene>
    <name evidence="2" type="ORF">G2W53_011705</name>
</gene>
<dbReference type="Proteomes" id="UP000634136">
    <property type="component" value="Unassembled WGS sequence"/>
</dbReference>
<accession>A0A835CB17</accession>
<evidence type="ECO:0000313" key="3">
    <source>
        <dbReference type="Proteomes" id="UP000634136"/>
    </source>
</evidence>
<name>A0A835CB17_9FABA</name>
<reference evidence="2" key="1">
    <citation type="submission" date="2020-09" db="EMBL/GenBank/DDBJ databases">
        <title>Genome-Enabled Discovery of Anthraquinone Biosynthesis in Senna tora.</title>
        <authorList>
            <person name="Kang S.-H."/>
            <person name="Pandey R.P."/>
            <person name="Lee C.-M."/>
            <person name="Sim J.-S."/>
            <person name="Jeong J.-T."/>
            <person name="Choi B.-S."/>
            <person name="Jung M."/>
            <person name="Ginzburg D."/>
            <person name="Zhao K."/>
            <person name="Won S.Y."/>
            <person name="Oh T.-J."/>
            <person name="Yu Y."/>
            <person name="Kim N.-H."/>
            <person name="Lee O.R."/>
            <person name="Lee T.-H."/>
            <person name="Bashyal P."/>
            <person name="Kim T.-S."/>
            <person name="Lee W.-H."/>
            <person name="Kawkins C."/>
            <person name="Kim C.-K."/>
            <person name="Kim J.S."/>
            <person name="Ahn B.O."/>
            <person name="Rhee S.Y."/>
            <person name="Sohng J.K."/>
        </authorList>
    </citation>
    <scope>NUCLEOTIDE SEQUENCE</scope>
    <source>
        <tissue evidence="2">Leaf</tissue>
    </source>
</reference>
<evidence type="ECO:0000313" key="2">
    <source>
        <dbReference type="EMBL" id="KAF7836846.1"/>
    </source>
</evidence>
<organism evidence="2 3">
    <name type="scientific">Senna tora</name>
    <dbReference type="NCBI Taxonomy" id="362788"/>
    <lineage>
        <taxon>Eukaryota</taxon>
        <taxon>Viridiplantae</taxon>
        <taxon>Streptophyta</taxon>
        <taxon>Embryophyta</taxon>
        <taxon>Tracheophyta</taxon>
        <taxon>Spermatophyta</taxon>
        <taxon>Magnoliopsida</taxon>
        <taxon>eudicotyledons</taxon>
        <taxon>Gunneridae</taxon>
        <taxon>Pentapetalae</taxon>
        <taxon>rosids</taxon>
        <taxon>fabids</taxon>
        <taxon>Fabales</taxon>
        <taxon>Fabaceae</taxon>
        <taxon>Caesalpinioideae</taxon>
        <taxon>Cassia clade</taxon>
        <taxon>Senna</taxon>
    </lineage>
</organism>
<comment type="caution">
    <text evidence="2">The sequence shown here is derived from an EMBL/GenBank/DDBJ whole genome shotgun (WGS) entry which is preliminary data.</text>
</comment>
<sequence length="94" mass="11223">MPIEVLPKRPTSYCRRRRWRVRGGKVDLKRGCFVFKTMEMVGERGREEEIEEKHGRGFENGGRSLRGQRRRAGRRMHSGPYFRAAICYLYFARE</sequence>
<protein>
    <submittedName>
        <fullName evidence="2">Uncharacterized protein</fullName>
    </submittedName>
</protein>
<evidence type="ECO:0000256" key="1">
    <source>
        <dbReference type="SAM" id="MobiDB-lite"/>
    </source>
</evidence>